<dbReference type="InterPro" id="IPR004837">
    <property type="entry name" value="NaCa_Exmemb"/>
</dbReference>
<dbReference type="Pfam" id="PF01699">
    <property type="entry name" value="Na_Ca_ex"/>
    <property type="match status" value="2"/>
</dbReference>
<dbReference type="Proteomes" id="UP000029917">
    <property type="component" value="Unassembled WGS sequence"/>
</dbReference>
<evidence type="ECO:0000259" key="6">
    <source>
        <dbReference type="Pfam" id="PF01699"/>
    </source>
</evidence>
<dbReference type="PANTHER" id="PTHR37958">
    <property type="entry name" value="SODIUM-POTASSIUM/PROTON ANTIPORTER CHAA"/>
    <property type="match status" value="1"/>
</dbReference>
<organism evidence="7 8">
    <name type="scientific">Paracoccus sphaerophysae</name>
    <dbReference type="NCBI Taxonomy" id="690417"/>
    <lineage>
        <taxon>Bacteria</taxon>
        <taxon>Pseudomonadati</taxon>
        <taxon>Pseudomonadota</taxon>
        <taxon>Alphaproteobacteria</taxon>
        <taxon>Rhodobacterales</taxon>
        <taxon>Paracoccaceae</taxon>
        <taxon>Paracoccus</taxon>
    </lineage>
</organism>
<evidence type="ECO:0000256" key="5">
    <source>
        <dbReference type="SAM" id="Phobius"/>
    </source>
</evidence>
<feature type="transmembrane region" description="Helical" evidence="5">
    <location>
        <begin position="282"/>
        <end position="306"/>
    </location>
</feature>
<sequence>MSILSTIRAELPLILIAATLAVVQSVGVPASGIAGGAVFLWLLIVMIWAAGGVLHHAESVAERLGEPLGTLILTLAVVGIEVALIASVMLSGDGSPTLARDTMFAVVMIVLNFLTGLSLLLGALRFGEQNYNLAGARSFLSVLLPLAVFSLMLPAYTTSNWSPSFSDFQALFFSIITFAMYGVFLLMQTVRHRGYFTEPQEPQVPDHVHAMHATWVHAVLMIATLLPIVLLSKTLTKYVNSGLDMLGLPAALGGVLIAMIVLVPEGASAIRAARHNRLQRAINLCLGAALSTIGLTVPVVLGIGAWMGHDVILGLTPVNQIMLALSLITAVLTFGTQRTNVLHGAIHIVLFLAYLALIFAP</sequence>
<keyword evidence="2 5" id="KW-0812">Transmembrane</keyword>
<feature type="transmembrane region" description="Helical" evidence="5">
    <location>
        <begin position="312"/>
        <end position="334"/>
    </location>
</feature>
<comment type="caution">
    <text evidence="7">The sequence shown here is derived from an EMBL/GenBank/DDBJ whole genome shotgun (WGS) entry which is preliminary data.</text>
</comment>
<gene>
    <name evidence="7" type="ORF">IC63_02800</name>
</gene>
<reference evidence="7 8" key="1">
    <citation type="submission" date="2014-09" db="EMBL/GenBank/DDBJ databases">
        <authorList>
            <person name="McGinnis J.M."/>
            <person name="Wolfgang W.J."/>
        </authorList>
    </citation>
    <scope>NUCLEOTIDE SEQUENCE [LARGE SCALE GENOMIC DNA]</scope>
    <source>
        <strain evidence="7 8">HAMBI 3106</strain>
    </source>
</reference>
<dbReference type="PANTHER" id="PTHR37958:SF1">
    <property type="entry name" value="SODIUM-POTASSIUM_PROTON ANTIPORTER CHAA"/>
    <property type="match status" value="1"/>
</dbReference>
<feature type="transmembrane region" description="Helical" evidence="5">
    <location>
        <begin position="68"/>
        <end position="90"/>
    </location>
</feature>
<keyword evidence="8" id="KW-1185">Reference proteome</keyword>
<feature type="transmembrane region" description="Helical" evidence="5">
    <location>
        <begin position="250"/>
        <end position="270"/>
    </location>
</feature>
<evidence type="ECO:0000256" key="4">
    <source>
        <dbReference type="ARBA" id="ARBA00023136"/>
    </source>
</evidence>
<feature type="transmembrane region" description="Helical" evidence="5">
    <location>
        <begin position="136"/>
        <end position="156"/>
    </location>
</feature>
<comment type="subcellular location">
    <subcellularLocation>
        <location evidence="1">Membrane</location>
        <topology evidence="1">Multi-pass membrane protein</topology>
    </subcellularLocation>
</comment>
<feature type="domain" description="Sodium/calcium exchanger membrane region" evidence="6">
    <location>
        <begin position="218"/>
        <end position="359"/>
    </location>
</feature>
<dbReference type="STRING" id="690417.IC63_02800"/>
<dbReference type="InterPro" id="IPR052946">
    <property type="entry name" value="Alkaline_pH_Ca-Antiporter"/>
</dbReference>
<feature type="transmembrane region" description="Helical" evidence="5">
    <location>
        <begin position="341"/>
        <end position="360"/>
    </location>
</feature>
<dbReference type="Gene3D" id="1.20.1420.30">
    <property type="entry name" value="NCX, central ion-binding region"/>
    <property type="match status" value="1"/>
</dbReference>
<evidence type="ECO:0000313" key="7">
    <source>
        <dbReference type="EMBL" id="KGJ09168.1"/>
    </source>
</evidence>
<proteinExistence type="predicted"/>
<dbReference type="InterPro" id="IPR044880">
    <property type="entry name" value="NCX_ion-bd_dom_sf"/>
</dbReference>
<protein>
    <submittedName>
        <fullName evidence="7">Calcium:proton antiporter</fullName>
    </submittedName>
</protein>
<reference evidence="7 8" key="2">
    <citation type="submission" date="2014-10" db="EMBL/GenBank/DDBJ databases">
        <title>Paracoccus sanguinis sp. nov., isolated from clinical specimens of New York State patients.</title>
        <authorList>
            <person name="Mingle L.A."/>
            <person name="Cole J.A."/>
            <person name="Lapierre P."/>
            <person name="Musser K.A."/>
        </authorList>
    </citation>
    <scope>NUCLEOTIDE SEQUENCE [LARGE SCALE GENOMIC DNA]</scope>
    <source>
        <strain evidence="7 8">HAMBI 3106</strain>
    </source>
</reference>
<feature type="transmembrane region" description="Helical" evidence="5">
    <location>
        <begin position="102"/>
        <end position="124"/>
    </location>
</feature>
<feature type="domain" description="Sodium/calcium exchanger membrane region" evidence="6">
    <location>
        <begin position="37"/>
        <end position="189"/>
    </location>
</feature>
<feature type="transmembrane region" description="Helical" evidence="5">
    <location>
        <begin position="37"/>
        <end position="56"/>
    </location>
</feature>
<keyword evidence="3 5" id="KW-1133">Transmembrane helix</keyword>
<evidence type="ECO:0000256" key="3">
    <source>
        <dbReference type="ARBA" id="ARBA00022989"/>
    </source>
</evidence>
<feature type="transmembrane region" description="Helical" evidence="5">
    <location>
        <begin position="208"/>
        <end position="230"/>
    </location>
</feature>
<dbReference type="GO" id="GO:0005886">
    <property type="term" value="C:plasma membrane"/>
    <property type="evidence" value="ECO:0007669"/>
    <property type="project" value="TreeGrafter"/>
</dbReference>
<name>A0A099FG32_9RHOB</name>
<keyword evidence="4 5" id="KW-0472">Membrane</keyword>
<dbReference type="EMBL" id="JRKS01000004">
    <property type="protein sequence ID" value="KGJ09168.1"/>
    <property type="molecule type" value="Genomic_DNA"/>
</dbReference>
<dbReference type="AlphaFoldDB" id="A0A099FG32"/>
<evidence type="ECO:0000256" key="2">
    <source>
        <dbReference type="ARBA" id="ARBA00022692"/>
    </source>
</evidence>
<evidence type="ECO:0000256" key="1">
    <source>
        <dbReference type="ARBA" id="ARBA00004141"/>
    </source>
</evidence>
<evidence type="ECO:0000313" key="8">
    <source>
        <dbReference type="Proteomes" id="UP000029917"/>
    </source>
</evidence>
<accession>A0A099FG32</accession>
<dbReference type="GO" id="GO:0015386">
    <property type="term" value="F:potassium:proton antiporter activity"/>
    <property type="evidence" value="ECO:0007669"/>
    <property type="project" value="TreeGrafter"/>
</dbReference>
<dbReference type="GO" id="GO:0015385">
    <property type="term" value="F:sodium:proton antiporter activity"/>
    <property type="evidence" value="ECO:0007669"/>
    <property type="project" value="TreeGrafter"/>
</dbReference>
<feature type="transmembrane region" description="Helical" evidence="5">
    <location>
        <begin position="168"/>
        <end position="187"/>
    </location>
</feature>
<dbReference type="RefSeq" id="WP_036716673.1">
    <property type="nucleotide sequence ID" value="NZ_JRKS01000004.1"/>
</dbReference>